<evidence type="ECO:0000313" key="2">
    <source>
        <dbReference type="WBParaSite" id="ALUE_0000758901-mRNA-1"/>
    </source>
</evidence>
<protein>
    <submittedName>
        <fullName evidence="2">Uncharacterized protein</fullName>
    </submittedName>
</protein>
<dbReference type="AlphaFoldDB" id="A0A9J2PE15"/>
<name>A0A9J2PE15_ASCLU</name>
<dbReference type="WBParaSite" id="ALUE_0000758901-mRNA-1">
    <property type="protein sequence ID" value="ALUE_0000758901-mRNA-1"/>
    <property type="gene ID" value="ALUE_0000758901"/>
</dbReference>
<dbReference type="Proteomes" id="UP000036681">
    <property type="component" value="Unplaced"/>
</dbReference>
<reference evidence="2" key="1">
    <citation type="submission" date="2023-03" db="UniProtKB">
        <authorList>
            <consortium name="WormBaseParasite"/>
        </authorList>
    </citation>
    <scope>IDENTIFICATION</scope>
</reference>
<sequence length="113" mass="12436">MKRCEEQPVVIGSLILRRFKLKSLVVQLPRVNLTYDCADLTFTDATLMTCKQCAFLALFYEIILSSQSALPTAAGTVVEPSTLWQRKLNVCPGFAPACFSFATCTLRIVVNGA</sequence>
<proteinExistence type="predicted"/>
<keyword evidence="1" id="KW-1185">Reference proteome</keyword>
<evidence type="ECO:0000313" key="1">
    <source>
        <dbReference type="Proteomes" id="UP000036681"/>
    </source>
</evidence>
<organism evidence="1 2">
    <name type="scientific">Ascaris lumbricoides</name>
    <name type="common">Giant roundworm</name>
    <dbReference type="NCBI Taxonomy" id="6252"/>
    <lineage>
        <taxon>Eukaryota</taxon>
        <taxon>Metazoa</taxon>
        <taxon>Ecdysozoa</taxon>
        <taxon>Nematoda</taxon>
        <taxon>Chromadorea</taxon>
        <taxon>Rhabditida</taxon>
        <taxon>Spirurina</taxon>
        <taxon>Ascaridomorpha</taxon>
        <taxon>Ascaridoidea</taxon>
        <taxon>Ascarididae</taxon>
        <taxon>Ascaris</taxon>
    </lineage>
</organism>
<accession>A0A9J2PE15</accession>